<evidence type="ECO:0000313" key="1">
    <source>
        <dbReference type="EMBL" id="CAK9040181.1"/>
    </source>
</evidence>
<evidence type="ECO:0008006" key="3">
    <source>
        <dbReference type="Google" id="ProtNLM"/>
    </source>
</evidence>
<name>A0ABP0LLX0_9DINO</name>
<organism evidence="1 2">
    <name type="scientific">Durusdinium trenchii</name>
    <dbReference type="NCBI Taxonomy" id="1381693"/>
    <lineage>
        <taxon>Eukaryota</taxon>
        <taxon>Sar</taxon>
        <taxon>Alveolata</taxon>
        <taxon>Dinophyceae</taxon>
        <taxon>Suessiales</taxon>
        <taxon>Symbiodiniaceae</taxon>
        <taxon>Durusdinium</taxon>
    </lineage>
</organism>
<protein>
    <recommendedName>
        <fullName evidence="3">PDZ domain-containing protein</fullName>
    </recommendedName>
</protein>
<gene>
    <name evidence="1" type="ORF">CCMP2556_LOCUS21675</name>
</gene>
<dbReference type="EMBL" id="CAXAMN010013225">
    <property type="protein sequence ID" value="CAK9040181.1"/>
    <property type="molecule type" value="Genomic_DNA"/>
</dbReference>
<reference evidence="1 2" key="1">
    <citation type="submission" date="2024-02" db="EMBL/GenBank/DDBJ databases">
        <authorList>
            <person name="Chen Y."/>
            <person name="Shah S."/>
            <person name="Dougan E. K."/>
            <person name="Thang M."/>
            <person name="Chan C."/>
        </authorList>
    </citation>
    <scope>NUCLEOTIDE SEQUENCE [LARGE SCALE GENOMIC DNA]</scope>
</reference>
<accession>A0ABP0LLX0</accession>
<evidence type="ECO:0000313" key="2">
    <source>
        <dbReference type="Proteomes" id="UP001642484"/>
    </source>
</evidence>
<proteinExistence type="predicted"/>
<comment type="caution">
    <text evidence="1">The sequence shown here is derived from an EMBL/GenBank/DDBJ whole genome shotgun (WGS) entry which is preliminary data.</text>
</comment>
<sequence length="259" mass="29226">MLSKSFSNLFGVVDDEEEARAYALEVLKENIPRSVPKMSDEIDRSQMPFLKRVFQPKTPSEREFQATLYTRLEAGYNIAVNCNGATGLVVVLQVDKGPGSKWNAIYPDRQIEANMRILEVNHITDCFEMIDELRASSEAVIRFRRPVTKRLLVMRDPGSKLGVTLLDFDATSVWVDQVMTSGAVSEWNEQNPLEKITTGTRILEVNGVKGNVHRMYEALRKEGVLELVVESHGPETANRKEPASEGWYPRPVSMKKLGL</sequence>
<dbReference type="Proteomes" id="UP001642484">
    <property type="component" value="Unassembled WGS sequence"/>
</dbReference>
<keyword evidence="2" id="KW-1185">Reference proteome</keyword>